<keyword evidence="3" id="KW-1185">Reference proteome</keyword>
<evidence type="ECO:0000313" key="3">
    <source>
        <dbReference type="Proteomes" id="UP000051672"/>
    </source>
</evidence>
<dbReference type="GO" id="GO:0008233">
    <property type="term" value="F:peptidase activity"/>
    <property type="evidence" value="ECO:0007669"/>
    <property type="project" value="UniProtKB-KW"/>
</dbReference>
<sequence>MNILALETSNQAMSVAVMADLEVLAEMTLNRKRTHSEQLMPTIDTLLQQSGLTVEDLNRIVVADGPGSYTGVRIAVTTGKTLAYTLGIDLVGVSSLAVLAANIRDTSAVIVPVMDARRQNVFAGGYQWQAGQLINVLADQHTSLTQLLTALKLLQQPVIFVGPDAPKFQQDIFATLGNLAHIADPISQLPQASRAGELGMTVQPVSVFDFVPRYLRLTEAETNWLKTHDERGHRPYVEKV</sequence>
<comment type="caution">
    <text evidence="2">The sequence shown here is derived from an EMBL/GenBank/DDBJ whole genome shotgun (WGS) entry which is preliminary data.</text>
</comment>
<dbReference type="InterPro" id="IPR043129">
    <property type="entry name" value="ATPase_NBD"/>
</dbReference>
<gene>
    <name evidence="2" type="ORF">FC34_GL001631</name>
</gene>
<dbReference type="Proteomes" id="UP000051672">
    <property type="component" value="Unassembled WGS sequence"/>
</dbReference>
<dbReference type="NCBIfam" id="TIGR03725">
    <property type="entry name" value="T6A_YeaZ"/>
    <property type="match status" value="1"/>
</dbReference>
<reference evidence="2 3" key="1">
    <citation type="journal article" date="2015" name="Genome Announc.">
        <title>Expanding the biotechnology potential of lactobacilli through comparative genomics of 213 strains and associated genera.</title>
        <authorList>
            <person name="Sun Z."/>
            <person name="Harris H.M."/>
            <person name="McCann A."/>
            <person name="Guo C."/>
            <person name="Argimon S."/>
            <person name="Zhang W."/>
            <person name="Yang X."/>
            <person name="Jeffery I.B."/>
            <person name="Cooney J.C."/>
            <person name="Kagawa T.F."/>
            <person name="Liu W."/>
            <person name="Song Y."/>
            <person name="Salvetti E."/>
            <person name="Wrobel A."/>
            <person name="Rasinkangas P."/>
            <person name="Parkhill J."/>
            <person name="Rea M.C."/>
            <person name="O'Sullivan O."/>
            <person name="Ritari J."/>
            <person name="Douillard F.P."/>
            <person name="Paul Ross R."/>
            <person name="Yang R."/>
            <person name="Briner A.E."/>
            <person name="Felis G.E."/>
            <person name="de Vos W.M."/>
            <person name="Barrangou R."/>
            <person name="Klaenhammer T.R."/>
            <person name="Caufield P.W."/>
            <person name="Cui Y."/>
            <person name="Zhang H."/>
            <person name="O'Toole P.W."/>
        </authorList>
    </citation>
    <scope>NUCLEOTIDE SEQUENCE [LARGE SCALE GENOMIC DNA]</scope>
    <source>
        <strain evidence="2 3">DSM 23927</strain>
    </source>
</reference>
<dbReference type="AlphaFoldDB" id="A0A0R2B7R9"/>
<dbReference type="Pfam" id="PF00814">
    <property type="entry name" value="TsaD"/>
    <property type="match status" value="1"/>
</dbReference>
<dbReference type="RefSeq" id="WP_057894903.1">
    <property type="nucleotide sequence ID" value="NZ_AYZQ01000004.1"/>
</dbReference>
<name>A0A0R2B7R9_9LACO</name>
<dbReference type="GO" id="GO:0006508">
    <property type="term" value="P:proteolysis"/>
    <property type="evidence" value="ECO:0007669"/>
    <property type="project" value="UniProtKB-KW"/>
</dbReference>
<keyword evidence="2" id="KW-0645">Protease</keyword>
<dbReference type="STRING" id="1423727.FC34_GL001631"/>
<evidence type="ECO:0000313" key="2">
    <source>
        <dbReference type="EMBL" id="KRM71516.1"/>
    </source>
</evidence>
<dbReference type="GO" id="GO:0005829">
    <property type="term" value="C:cytosol"/>
    <property type="evidence" value="ECO:0007669"/>
    <property type="project" value="TreeGrafter"/>
</dbReference>
<dbReference type="EMBL" id="AYZQ01000004">
    <property type="protein sequence ID" value="KRM71516.1"/>
    <property type="molecule type" value="Genomic_DNA"/>
</dbReference>
<dbReference type="PANTHER" id="PTHR11735:SF11">
    <property type="entry name" value="TRNA THREONYLCARBAMOYLADENOSINE BIOSYNTHESIS PROTEIN TSAB"/>
    <property type="match status" value="1"/>
</dbReference>
<dbReference type="OrthoDB" id="9784166at2"/>
<dbReference type="PANTHER" id="PTHR11735">
    <property type="entry name" value="TRNA N6-ADENOSINE THREONYLCARBAMOYLTRANSFERASE"/>
    <property type="match status" value="1"/>
</dbReference>
<dbReference type="InterPro" id="IPR000905">
    <property type="entry name" value="Gcp-like_dom"/>
</dbReference>
<accession>A0A0R2B7R9</accession>
<evidence type="ECO:0000259" key="1">
    <source>
        <dbReference type="Pfam" id="PF00814"/>
    </source>
</evidence>
<dbReference type="PATRIC" id="fig|1423727.3.peg.1653"/>
<feature type="domain" description="Gcp-like" evidence="1">
    <location>
        <begin position="22"/>
        <end position="224"/>
    </location>
</feature>
<protein>
    <submittedName>
        <fullName evidence="2">Metal-dependent protease-like protein, putative molecular chaperone</fullName>
    </submittedName>
</protein>
<proteinExistence type="predicted"/>
<organism evidence="2 3">
    <name type="scientific">Lacticaseibacillus brantae DSM 23927</name>
    <dbReference type="NCBI Taxonomy" id="1423727"/>
    <lineage>
        <taxon>Bacteria</taxon>
        <taxon>Bacillati</taxon>
        <taxon>Bacillota</taxon>
        <taxon>Bacilli</taxon>
        <taxon>Lactobacillales</taxon>
        <taxon>Lactobacillaceae</taxon>
        <taxon>Lacticaseibacillus</taxon>
    </lineage>
</organism>
<dbReference type="Gene3D" id="3.30.420.40">
    <property type="match status" value="2"/>
</dbReference>
<dbReference type="SUPFAM" id="SSF53067">
    <property type="entry name" value="Actin-like ATPase domain"/>
    <property type="match status" value="2"/>
</dbReference>
<dbReference type="GO" id="GO:0002949">
    <property type="term" value="P:tRNA threonylcarbamoyladenosine modification"/>
    <property type="evidence" value="ECO:0007669"/>
    <property type="project" value="InterPro"/>
</dbReference>
<dbReference type="InterPro" id="IPR022496">
    <property type="entry name" value="T6A_TsaB"/>
</dbReference>
<keyword evidence="2" id="KW-0378">Hydrolase</keyword>
<dbReference type="CDD" id="cd24032">
    <property type="entry name" value="ASKHA_NBD_TsaB"/>
    <property type="match status" value="1"/>
</dbReference>